<proteinExistence type="predicted"/>
<dbReference type="InterPro" id="IPR050662">
    <property type="entry name" value="Sec-metab_biosynth-thioest"/>
</dbReference>
<comment type="caution">
    <text evidence="2">The sequence shown here is derived from an EMBL/GenBank/DDBJ whole genome shotgun (WGS) entry which is preliminary data.</text>
</comment>
<organism evidence="2 3">
    <name type="scientific">Scopulibacillus darangshiensis</name>
    <dbReference type="NCBI Taxonomy" id="442528"/>
    <lineage>
        <taxon>Bacteria</taxon>
        <taxon>Bacillati</taxon>
        <taxon>Bacillota</taxon>
        <taxon>Bacilli</taxon>
        <taxon>Bacillales</taxon>
        <taxon>Sporolactobacillaceae</taxon>
        <taxon>Scopulibacillus</taxon>
    </lineage>
</organism>
<gene>
    <name evidence="2" type="ORF">EV207_12151</name>
</gene>
<dbReference type="AlphaFoldDB" id="A0A4R2NVJ3"/>
<feature type="domain" description="Metallo-beta-lactamase" evidence="1">
    <location>
        <begin position="21"/>
        <end position="216"/>
    </location>
</feature>
<dbReference type="CDD" id="cd06262">
    <property type="entry name" value="metallo-hydrolase-like_MBL-fold"/>
    <property type="match status" value="1"/>
</dbReference>
<dbReference type="SUPFAM" id="SSF56281">
    <property type="entry name" value="Metallo-hydrolase/oxidoreductase"/>
    <property type="match status" value="1"/>
</dbReference>
<evidence type="ECO:0000259" key="1">
    <source>
        <dbReference type="SMART" id="SM00849"/>
    </source>
</evidence>
<dbReference type="EMBL" id="SLXK01000021">
    <property type="protein sequence ID" value="TCP25621.1"/>
    <property type="molecule type" value="Genomic_DNA"/>
</dbReference>
<name>A0A4R2NVJ3_9BACL</name>
<protein>
    <submittedName>
        <fullName evidence="2">Glyoxylase-like metal-dependent hydrolase (Beta-lactamase superfamily II)</fullName>
    </submittedName>
</protein>
<dbReference type="InterPro" id="IPR036866">
    <property type="entry name" value="RibonucZ/Hydroxyglut_hydro"/>
</dbReference>
<dbReference type="SMART" id="SM00849">
    <property type="entry name" value="Lactamase_B"/>
    <property type="match status" value="1"/>
</dbReference>
<dbReference type="OrthoDB" id="420651at2"/>
<dbReference type="GO" id="GO:0016787">
    <property type="term" value="F:hydrolase activity"/>
    <property type="evidence" value="ECO:0007669"/>
    <property type="project" value="UniProtKB-KW"/>
</dbReference>
<sequence>MNEKIGPIEIIMGDNKSRVPFSTSLLIAGQEHSTLIDCGAGQTAFEYMKKEHRVMQIYLTHHHFDHIWGAHLFPEAEKLINHNDVNKISDINEIGKAMGIYAVFRKEEIEKWIESQQNKKWQGKVLGKRTLDVTGSYRYDEEIEMSGVKVSMIHAPGHSEGFCCPYIPDYGILLVGDIDLTTFGPFYGDADSNIDQFIESAKKTLEFDVKYYVTSHQKGMYLKKEYKHQLEKYLLIIERREKKIKQAIHKGDSPQQLVQQDIFYYKKQYERNLIFMKNEILSIAKHLKRLIDHGEPYEDYYEEFITAHNLNRKYMEYSSG</sequence>
<dbReference type="Proteomes" id="UP000295416">
    <property type="component" value="Unassembled WGS sequence"/>
</dbReference>
<evidence type="ECO:0000313" key="3">
    <source>
        <dbReference type="Proteomes" id="UP000295416"/>
    </source>
</evidence>
<dbReference type="RefSeq" id="WP_132746782.1">
    <property type="nucleotide sequence ID" value="NZ_SLXK01000021.1"/>
</dbReference>
<dbReference type="Gene3D" id="3.60.15.10">
    <property type="entry name" value="Ribonuclease Z/Hydroxyacylglutathione hydrolase-like"/>
    <property type="match status" value="1"/>
</dbReference>
<dbReference type="PANTHER" id="PTHR23131:SF0">
    <property type="entry name" value="ENDORIBONUCLEASE LACTB2"/>
    <property type="match status" value="1"/>
</dbReference>
<reference evidence="2 3" key="1">
    <citation type="submission" date="2019-03" db="EMBL/GenBank/DDBJ databases">
        <title>Genomic Encyclopedia of Type Strains, Phase IV (KMG-IV): sequencing the most valuable type-strain genomes for metagenomic binning, comparative biology and taxonomic classification.</title>
        <authorList>
            <person name="Goeker M."/>
        </authorList>
    </citation>
    <scope>NUCLEOTIDE SEQUENCE [LARGE SCALE GENOMIC DNA]</scope>
    <source>
        <strain evidence="2 3">DSM 19377</strain>
    </source>
</reference>
<dbReference type="PANTHER" id="PTHR23131">
    <property type="entry name" value="ENDORIBONUCLEASE LACTB2"/>
    <property type="match status" value="1"/>
</dbReference>
<evidence type="ECO:0000313" key="2">
    <source>
        <dbReference type="EMBL" id="TCP25621.1"/>
    </source>
</evidence>
<dbReference type="Pfam" id="PF00753">
    <property type="entry name" value="Lactamase_B"/>
    <property type="match status" value="1"/>
</dbReference>
<keyword evidence="3" id="KW-1185">Reference proteome</keyword>
<dbReference type="InterPro" id="IPR001279">
    <property type="entry name" value="Metallo-B-lactamas"/>
</dbReference>
<accession>A0A4R2NVJ3</accession>
<keyword evidence="2" id="KW-0378">Hydrolase</keyword>